<keyword evidence="1" id="KW-0067">ATP-binding</keyword>
<keyword evidence="1" id="KW-0347">Helicase</keyword>
<dbReference type="AlphaFoldDB" id="A0A0A9G7N5"/>
<accession>A0A0A9G7N5</accession>
<reference evidence="1" key="2">
    <citation type="journal article" date="2015" name="Data Brief">
        <title>Shoot transcriptome of the giant reed, Arundo donax.</title>
        <authorList>
            <person name="Barrero R.A."/>
            <person name="Guerrero F.D."/>
            <person name="Moolhuijzen P."/>
            <person name="Goolsby J.A."/>
            <person name="Tidwell J."/>
            <person name="Bellgard S.E."/>
            <person name="Bellgard M.I."/>
        </authorList>
    </citation>
    <scope>NUCLEOTIDE SEQUENCE</scope>
    <source>
        <tissue evidence="1">Shoot tissue taken approximately 20 cm above the soil surface</tissue>
    </source>
</reference>
<sequence length="157" mass="17739">MVLSCQISSACKDLACANKLDIHPTQEFLCVHTTTPTSIPKRQKSGPQAYGYSNSCDIQACRKHDVTLNSIRRNLHLLVQRRVPHYGSCIPELSARFIQPNDCSYNEPFGYIRQLTYVCERRPLCPLVDNLNKAKLEIITCILLGIHGHLELCLELS</sequence>
<dbReference type="GO" id="GO:0004386">
    <property type="term" value="F:helicase activity"/>
    <property type="evidence" value="ECO:0007669"/>
    <property type="project" value="UniProtKB-KW"/>
</dbReference>
<name>A0A0A9G7N5_ARUDO</name>
<reference evidence="1" key="1">
    <citation type="submission" date="2014-09" db="EMBL/GenBank/DDBJ databases">
        <authorList>
            <person name="Magalhaes I.L.F."/>
            <person name="Oliveira U."/>
            <person name="Santos F.R."/>
            <person name="Vidigal T.H.D.A."/>
            <person name="Brescovit A.D."/>
            <person name="Santos A.J."/>
        </authorList>
    </citation>
    <scope>NUCLEOTIDE SEQUENCE</scope>
    <source>
        <tissue evidence="1">Shoot tissue taken approximately 20 cm above the soil surface</tissue>
    </source>
</reference>
<evidence type="ECO:0000313" key="1">
    <source>
        <dbReference type="EMBL" id="JAE20507.1"/>
    </source>
</evidence>
<keyword evidence="1" id="KW-0378">Hydrolase</keyword>
<protein>
    <submittedName>
        <fullName evidence="1">Similar to ATP-dependent helicase</fullName>
    </submittedName>
</protein>
<proteinExistence type="predicted"/>
<keyword evidence="1" id="KW-0547">Nucleotide-binding</keyword>
<dbReference type="EMBL" id="GBRH01177389">
    <property type="protein sequence ID" value="JAE20507.1"/>
    <property type="molecule type" value="Transcribed_RNA"/>
</dbReference>
<organism evidence="1">
    <name type="scientific">Arundo donax</name>
    <name type="common">Giant reed</name>
    <name type="synonym">Donax arundinaceus</name>
    <dbReference type="NCBI Taxonomy" id="35708"/>
    <lineage>
        <taxon>Eukaryota</taxon>
        <taxon>Viridiplantae</taxon>
        <taxon>Streptophyta</taxon>
        <taxon>Embryophyta</taxon>
        <taxon>Tracheophyta</taxon>
        <taxon>Spermatophyta</taxon>
        <taxon>Magnoliopsida</taxon>
        <taxon>Liliopsida</taxon>
        <taxon>Poales</taxon>
        <taxon>Poaceae</taxon>
        <taxon>PACMAD clade</taxon>
        <taxon>Arundinoideae</taxon>
        <taxon>Arundineae</taxon>
        <taxon>Arundo</taxon>
    </lineage>
</organism>